<dbReference type="AlphaFoldDB" id="A0AAE3N523"/>
<sequence length="56" mass="6092">METKRILQLAQPANIRQDRMAENGFAKEGFPRRKAAFGTFAGNVPSFPVTNPGSVA</sequence>
<accession>A0AAE3N523</accession>
<reference evidence="1" key="1">
    <citation type="submission" date="2022-07" db="EMBL/GenBank/DDBJ databases">
        <title>Ectorhizobium quercum gen.nov., sp. nov.</title>
        <authorList>
            <person name="Ma T."/>
            <person name="Li Y."/>
        </authorList>
    </citation>
    <scope>NUCLEOTIDE SEQUENCE</scope>
    <source>
        <strain evidence="1">BDR2-2</strain>
    </source>
</reference>
<gene>
    <name evidence="1" type="ORF">NOF55_19980</name>
</gene>
<evidence type="ECO:0000313" key="2">
    <source>
        <dbReference type="Proteomes" id="UP001208771"/>
    </source>
</evidence>
<dbReference type="RefSeq" id="WP_306412878.1">
    <property type="nucleotide sequence ID" value="NZ_JANFPI010000007.1"/>
</dbReference>
<evidence type="ECO:0000313" key="1">
    <source>
        <dbReference type="EMBL" id="MCX8999390.1"/>
    </source>
</evidence>
<dbReference type="Proteomes" id="UP001208771">
    <property type="component" value="Unassembled WGS sequence"/>
</dbReference>
<dbReference type="EMBL" id="JANFPI010000007">
    <property type="protein sequence ID" value="MCX8999390.1"/>
    <property type="molecule type" value="Genomic_DNA"/>
</dbReference>
<protein>
    <submittedName>
        <fullName evidence="1">Uncharacterized protein</fullName>
    </submittedName>
</protein>
<keyword evidence="2" id="KW-1185">Reference proteome</keyword>
<name>A0AAE3N523_9HYPH</name>
<organism evidence="1 2">
    <name type="scientific">Ectorhizobium quercum</name>
    <dbReference type="NCBI Taxonomy" id="2965071"/>
    <lineage>
        <taxon>Bacteria</taxon>
        <taxon>Pseudomonadati</taxon>
        <taxon>Pseudomonadota</taxon>
        <taxon>Alphaproteobacteria</taxon>
        <taxon>Hyphomicrobiales</taxon>
        <taxon>Rhizobiaceae</taxon>
        <taxon>Ectorhizobium</taxon>
    </lineage>
</organism>
<comment type="caution">
    <text evidence="1">The sequence shown here is derived from an EMBL/GenBank/DDBJ whole genome shotgun (WGS) entry which is preliminary data.</text>
</comment>
<proteinExistence type="predicted"/>